<gene>
    <name evidence="1" type="ORF">PISMIDRAFT_75644</name>
</gene>
<feature type="non-terminal residue" evidence="1">
    <location>
        <position position="1"/>
    </location>
</feature>
<dbReference type="AlphaFoldDB" id="A0A0C9Z8T8"/>
<keyword evidence="2" id="KW-1185">Reference proteome</keyword>
<evidence type="ECO:0008006" key="3">
    <source>
        <dbReference type="Google" id="ProtNLM"/>
    </source>
</evidence>
<dbReference type="EMBL" id="KN833706">
    <property type="protein sequence ID" value="KIK25731.1"/>
    <property type="molecule type" value="Genomic_DNA"/>
</dbReference>
<sequence length="114" mass="13153">VNPTICFTWINEHWSLVDTTEANQVIKDLLSCITYPTIFHIMMDYLPIQALSVLCECIFSSSSETMTKCWNCIGLILMEVLQMLKFFLKNECLDLSKGWAVSQMDMLVDEDEDD</sequence>
<dbReference type="Proteomes" id="UP000054018">
    <property type="component" value="Unassembled WGS sequence"/>
</dbReference>
<feature type="non-terminal residue" evidence="1">
    <location>
        <position position="114"/>
    </location>
</feature>
<organism evidence="1 2">
    <name type="scientific">Pisolithus microcarpus 441</name>
    <dbReference type="NCBI Taxonomy" id="765257"/>
    <lineage>
        <taxon>Eukaryota</taxon>
        <taxon>Fungi</taxon>
        <taxon>Dikarya</taxon>
        <taxon>Basidiomycota</taxon>
        <taxon>Agaricomycotina</taxon>
        <taxon>Agaricomycetes</taxon>
        <taxon>Agaricomycetidae</taxon>
        <taxon>Boletales</taxon>
        <taxon>Sclerodermatineae</taxon>
        <taxon>Pisolithaceae</taxon>
        <taxon>Pisolithus</taxon>
    </lineage>
</organism>
<name>A0A0C9Z8T8_9AGAM</name>
<dbReference type="InterPro" id="IPR012337">
    <property type="entry name" value="RNaseH-like_sf"/>
</dbReference>
<accession>A0A0C9Z8T8</accession>
<proteinExistence type="predicted"/>
<dbReference type="SUPFAM" id="SSF53098">
    <property type="entry name" value="Ribonuclease H-like"/>
    <property type="match status" value="1"/>
</dbReference>
<reference evidence="1 2" key="1">
    <citation type="submission" date="2014-04" db="EMBL/GenBank/DDBJ databases">
        <authorList>
            <consortium name="DOE Joint Genome Institute"/>
            <person name="Kuo A."/>
            <person name="Kohler A."/>
            <person name="Costa M.D."/>
            <person name="Nagy L.G."/>
            <person name="Floudas D."/>
            <person name="Copeland A."/>
            <person name="Barry K.W."/>
            <person name="Cichocki N."/>
            <person name="Veneault-Fourrey C."/>
            <person name="LaButti K."/>
            <person name="Lindquist E.A."/>
            <person name="Lipzen A."/>
            <person name="Lundell T."/>
            <person name="Morin E."/>
            <person name="Murat C."/>
            <person name="Sun H."/>
            <person name="Tunlid A."/>
            <person name="Henrissat B."/>
            <person name="Grigoriev I.V."/>
            <person name="Hibbett D.S."/>
            <person name="Martin F."/>
            <person name="Nordberg H.P."/>
            <person name="Cantor M.N."/>
            <person name="Hua S.X."/>
        </authorList>
    </citation>
    <scope>NUCLEOTIDE SEQUENCE [LARGE SCALE GENOMIC DNA]</scope>
    <source>
        <strain evidence="1 2">441</strain>
    </source>
</reference>
<evidence type="ECO:0000313" key="2">
    <source>
        <dbReference type="Proteomes" id="UP000054018"/>
    </source>
</evidence>
<reference evidence="2" key="2">
    <citation type="submission" date="2015-01" db="EMBL/GenBank/DDBJ databases">
        <title>Evolutionary Origins and Diversification of the Mycorrhizal Mutualists.</title>
        <authorList>
            <consortium name="DOE Joint Genome Institute"/>
            <consortium name="Mycorrhizal Genomics Consortium"/>
            <person name="Kohler A."/>
            <person name="Kuo A."/>
            <person name="Nagy L.G."/>
            <person name="Floudas D."/>
            <person name="Copeland A."/>
            <person name="Barry K.W."/>
            <person name="Cichocki N."/>
            <person name="Veneault-Fourrey C."/>
            <person name="LaButti K."/>
            <person name="Lindquist E.A."/>
            <person name="Lipzen A."/>
            <person name="Lundell T."/>
            <person name="Morin E."/>
            <person name="Murat C."/>
            <person name="Riley R."/>
            <person name="Ohm R."/>
            <person name="Sun H."/>
            <person name="Tunlid A."/>
            <person name="Henrissat B."/>
            <person name="Grigoriev I.V."/>
            <person name="Hibbett D.S."/>
            <person name="Martin F."/>
        </authorList>
    </citation>
    <scope>NUCLEOTIDE SEQUENCE [LARGE SCALE GENOMIC DNA]</scope>
    <source>
        <strain evidence="2">441</strain>
    </source>
</reference>
<evidence type="ECO:0000313" key="1">
    <source>
        <dbReference type="EMBL" id="KIK25731.1"/>
    </source>
</evidence>
<protein>
    <recommendedName>
        <fullName evidence="3">HAT C-terminal dimerisation domain-containing protein</fullName>
    </recommendedName>
</protein>
<dbReference type="OrthoDB" id="3241084at2759"/>
<dbReference type="HOGENOM" id="CLU_009123_13_3_1"/>